<keyword evidence="4" id="KW-1185">Reference proteome</keyword>
<dbReference type="Proteomes" id="UP000266841">
    <property type="component" value="Unassembled WGS sequence"/>
</dbReference>
<evidence type="ECO:0000313" key="4">
    <source>
        <dbReference type="Proteomes" id="UP000266841"/>
    </source>
</evidence>
<sequence length="504" mass="55399">MSSPPLSFAVLRQRYPHLYTQIAHMSEREKSVQDCLQEGKVGKGGGEPCLPLDAETGLCSTIMCIDFTAPLSKQEGCPMAVDSDANKCSMFMWRALQATESGSMGGDACRQYDLLSAYMNDITNTSSKALKFESLLGLTVAMANHQLHALLYRGDPDRNRSLFKRVADAWKRIFDSNAEEYVSKDLHSFAVYYCNYFQSLLKQAKKEYDLQCSYSFNYMTKKKAAPVAKVAAASAGAASAGAASAGLSNENAQLKPWEEDGWLPMTKSGKQKSPNQIRNELQKYIDQCKADGSSTQTKIIERMGVNSNTFRRFMNPKTYKNQWSATSNGTYLAAAQLLAEVKHDADVAKKTGKRKSAAASVNGSKKAKTGGEAGSFPSKSDKSDAQALIDKIIAHDLPEDAPIYDSCPQVVAKIKAFLAQDGMTKAAFLRALGNLNSNSLARFVAGKKQDQCANITYKRAYTFFEKQRLVEGKAKSAARMRNECEQIGGFSTRKQSGSWVFARF</sequence>
<dbReference type="eggNOG" id="ENOG502S33A">
    <property type="taxonomic scope" value="Eukaryota"/>
</dbReference>
<comment type="caution">
    <text evidence="3">The sequence shown here is derived from an EMBL/GenBank/DDBJ whole genome shotgun (WGS) entry which is preliminary data.</text>
</comment>
<dbReference type="PANTHER" id="PTHR42339">
    <property type="entry name" value="HISTONE H1"/>
    <property type="match status" value="1"/>
</dbReference>
<protein>
    <recommendedName>
        <fullName evidence="2">DUF7726 domain-containing protein</fullName>
    </recommendedName>
</protein>
<accession>K0T5G5</accession>
<name>K0T5G5_THAOC</name>
<dbReference type="EMBL" id="AGNL01015634">
    <property type="protein sequence ID" value="EJK65622.1"/>
    <property type="molecule type" value="Genomic_DNA"/>
</dbReference>
<dbReference type="PANTHER" id="PTHR42339:SF1">
    <property type="entry name" value="HISTONE H1"/>
    <property type="match status" value="1"/>
</dbReference>
<dbReference type="AlphaFoldDB" id="K0T5G5"/>
<dbReference type="InterPro" id="IPR056143">
    <property type="entry name" value="DUF7726"/>
</dbReference>
<evidence type="ECO:0000313" key="3">
    <source>
        <dbReference type="EMBL" id="EJK65622.1"/>
    </source>
</evidence>
<dbReference type="Pfam" id="PF24852">
    <property type="entry name" value="DUF7726"/>
    <property type="match status" value="2"/>
</dbReference>
<evidence type="ECO:0000256" key="1">
    <source>
        <dbReference type="SAM" id="MobiDB-lite"/>
    </source>
</evidence>
<reference evidence="3 4" key="1">
    <citation type="journal article" date="2012" name="Genome Biol.">
        <title>Genome and low-iron response of an oceanic diatom adapted to chronic iron limitation.</title>
        <authorList>
            <person name="Lommer M."/>
            <person name="Specht M."/>
            <person name="Roy A.S."/>
            <person name="Kraemer L."/>
            <person name="Andreson R."/>
            <person name="Gutowska M.A."/>
            <person name="Wolf J."/>
            <person name="Bergner S.V."/>
            <person name="Schilhabel M.B."/>
            <person name="Klostermeier U.C."/>
            <person name="Beiko R.G."/>
            <person name="Rosenstiel P."/>
            <person name="Hippler M."/>
            <person name="Laroche J."/>
        </authorList>
    </citation>
    <scope>NUCLEOTIDE SEQUENCE [LARGE SCALE GENOMIC DNA]</scope>
    <source>
        <strain evidence="3 4">CCMP1005</strain>
    </source>
</reference>
<proteinExistence type="predicted"/>
<gene>
    <name evidence="3" type="ORF">THAOC_13498</name>
</gene>
<feature type="region of interest" description="Disordered" evidence="1">
    <location>
        <begin position="350"/>
        <end position="382"/>
    </location>
</feature>
<dbReference type="OrthoDB" id="78475at2759"/>
<evidence type="ECO:0000259" key="2">
    <source>
        <dbReference type="Pfam" id="PF24852"/>
    </source>
</evidence>
<feature type="domain" description="DUF7726" evidence="2">
    <location>
        <begin position="402"/>
        <end position="473"/>
    </location>
</feature>
<feature type="domain" description="DUF7726" evidence="2">
    <location>
        <begin position="271"/>
        <end position="336"/>
    </location>
</feature>
<organism evidence="3 4">
    <name type="scientific">Thalassiosira oceanica</name>
    <name type="common">Marine diatom</name>
    <dbReference type="NCBI Taxonomy" id="159749"/>
    <lineage>
        <taxon>Eukaryota</taxon>
        <taxon>Sar</taxon>
        <taxon>Stramenopiles</taxon>
        <taxon>Ochrophyta</taxon>
        <taxon>Bacillariophyta</taxon>
        <taxon>Coscinodiscophyceae</taxon>
        <taxon>Thalassiosirophycidae</taxon>
        <taxon>Thalassiosirales</taxon>
        <taxon>Thalassiosiraceae</taxon>
        <taxon>Thalassiosira</taxon>
    </lineage>
</organism>